<dbReference type="CDD" id="cd14728">
    <property type="entry name" value="Ere-like"/>
    <property type="match status" value="1"/>
</dbReference>
<dbReference type="Pfam" id="PF05139">
    <property type="entry name" value="Erythro_esteras"/>
    <property type="match status" value="1"/>
</dbReference>
<dbReference type="SUPFAM" id="SSF159501">
    <property type="entry name" value="EreA/ChaN-like"/>
    <property type="match status" value="1"/>
</dbReference>
<dbReference type="OrthoDB" id="9810066at2"/>
<accession>A0A1M6CRP7</accession>
<dbReference type="Gene3D" id="1.20.1440.30">
    <property type="entry name" value="Biosynthetic Protein domain"/>
    <property type="match status" value="1"/>
</dbReference>
<dbReference type="Gene3D" id="3.30.1870.10">
    <property type="entry name" value="EreA-like, domain 2"/>
    <property type="match status" value="1"/>
</dbReference>
<dbReference type="AlphaFoldDB" id="A0A1M6CRP7"/>
<evidence type="ECO:0000313" key="1">
    <source>
        <dbReference type="EMBL" id="SHI63533.1"/>
    </source>
</evidence>
<organism evidence="1 2">
    <name type="scientific">Butyrivibrio fibrisolvens DSM 3071</name>
    <dbReference type="NCBI Taxonomy" id="1121131"/>
    <lineage>
        <taxon>Bacteria</taxon>
        <taxon>Bacillati</taxon>
        <taxon>Bacillota</taxon>
        <taxon>Clostridia</taxon>
        <taxon>Lachnospirales</taxon>
        <taxon>Lachnospiraceae</taxon>
        <taxon>Butyrivibrio</taxon>
    </lineage>
</organism>
<dbReference type="PANTHER" id="PTHR31299:SF0">
    <property type="entry name" value="ESTERASE, PUTATIVE (AFU_ORTHOLOGUE AFUA_1G05850)-RELATED"/>
    <property type="match status" value="1"/>
</dbReference>
<dbReference type="Gene3D" id="3.40.1660.10">
    <property type="entry name" value="EreA-like (biosynthetic domain)"/>
    <property type="match status" value="1"/>
</dbReference>
<protein>
    <submittedName>
        <fullName evidence="1">Erythromycin esterase homolog</fullName>
    </submittedName>
</protein>
<keyword evidence="2" id="KW-1185">Reference proteome</keyword>
<dbReference type="InterPro" id="IPR007815">
    <property type="entry name" value="Emycin_Estase"/>
</dbReference>
<dbReference type="InterPro" id="IPR052036">
    <property type="entry name" value="Hydrolase/PRTase-associated"/>
</dbReference>
<reference evidence="2" key="1">
    <citation type="submission" date="2016-11" db="EMBL/GenBank/DDBJ databases">
        <authorList>
            <person name="Varghese N."/>
            <person name="Submissions S."/>
        </authorList>
    </citation>
    <scope>NUCLEOTIDE SEQUENCE [LARGE SCALE GENOMIC DNA]</scope>
    <source>
        <strain evidence="2">DSM 3071</strain>
    </source>
</reference>
<sequence length="427" mass="48539">MKKYRTGLLVLLAIIIVFIGSLSFVSFSGAFSSDKKIDGIEDVAIKFDDFEIPKDVKVVGIGEATHGNKELQIIKREILEKVVNNGDGRAIAFEISVGEGLMLNDAIHDPDSDLVAAVGDQTYPLYDTQQIVDLLQYMKDYNMTVPYEESLMFYGVDMQDKYTGVYYLQELIKKGTDLLSKEEQDVISSIELSDFNQSIEKRDFYQGVYDRLSASDNLKQKQLALVFEMILERIDSPDLETETKEFGDNRDYCMGKNLMSCWTLEDYRGYSQIVITGHNAHVMKGSASCIYDEDDLTMGDYIDRLSGGSYFCIGTDYYNAVVDIHVAGTYDDKYERTTISTCSENTLAYQAKFMEDGRFCLDFSKITDENSKVYDIINNYNFMGIVGEGYSPSQDLYKGERMKVIATEKFDAVIYFYSITPIKTIHY</sequence>
<proteinExistence type="predicted"/>
<dbReference type="GO" id="GO:0046677">
    <property type="term" value="P:response to antibiotic"/>
    <property type="evidence" value="ECO:0007669"/>
    <property type="project" value="InterPro"/>
</dbReference>
<dbReference type="Proteomes" id="UP000184278">
    <property type="component" value="Unassembled WGS sequence"/>
</dbReference>
<dbReference type="EMBL" id="FQXK01000035">
    <property type="protein sequence ID" value="SHI63533.1"/>
    <property type="molecule type" value="Genomic_DNA"/>
</dbReference>
<evidence type="ECO:0000313" key="2">
    <source>
        <dbReference type="Proteomes" id="UP000184278"/>
    </source>
</evidence>
<name>A0A1M6CRP7_BUTFI</name>
<gene>
    <name evidence="1" type="ORF">SAMN02745229_03389</name>
</gene>
<dbReference type="PANTHER" id="PTHR31299">
    <property type="entry name" value="ESTERASE, PUTATIVE (AFU_ORTHOLOGUE AFUA_1G05850)-RELATED"/>
    <property type="match status" value="1"/>
</dbReference>
<dbReference type="RefSeq" id="WP_073389513.1">
    <property type="nucleotide sequence ID" value="NZ_FQXK01000035.1"/>
</dbReference>
<dbReference type="STRING" id="1121131.SAMN02745229_03389"/>
<dbReference type="GeneID" id="89511886"/>